<protein>
    <submittedName>
        <fullName evidence="6">MBL fold metallo-hydrolase</fullName>
    </submittedName>
</protein>
<reference evidence="7" key="1">
    <citation type="submission" date="2018-09" db="EMBL/GenBank/DDBJ databases">
        <title>Draft Genome Sequence of Mediterraneibacter sp. KCTC 15684.</title>
        <authorList>
            <person name="Kim J.S."/>
            <person name="Han K.I."/>
            <person name="Suh M.K."/>
            <person name="Lee K.C."/>
            <person name="Eom M.K."/>
            <person name="Lee J.H."/>
            <person name="Park S.H."/>
            <person name="Kang S.W."/>
            <person name="Park J.E."/>
            <person name="Oh B.S."/>
            <person name="Yu S.Y."/>
            <person name="Choi S.H."/>
            <person name="Lee D.H."/>
            <person name="Yoon H."/>
            <person name="Kim B."/>
            <person name="Yang S.J."/>
            <person name="Lee J.S."/>
        </authorList>
    </citation>
    <scope>NUCLEOTIDE SEQUENCE [LARGE SCALE GENOMIC DNA]</scope>
    <source>
        <strain evidence="7">KCTC 15684</strain>
    </source>
</reference>
<dbReference type="GO" id="GO:0016787">
    <property type="term" value="F:hydrolase activity"/>
    <property type="evidence" value="ECO:0007669"/>
    <property type="project" value="UniProtKB-KW"/>
</dbReference>
<evidence type="ECO:0000256" key="3">
    <source>
        <dbReference type="ARBA" id="ARBA00022801"/>
    </source>
</evidence>
<accession>A0A391P5B1</accession>
<dbReference type="Pfam" id="PF00753">
    <property type="entry name" value="Lactamase_B"/>
    <property type="match status" value="1"/>
</dbReference>
<dbReference type="Proteomes" id="UP000265643">
    <property type="component" value="Unassembled WGS sequence"/>
</dbReference>
<evidence type="ECO:0000256" key="1">
    <source>
        <dbReference type="ARBA" id="ARBA00001947"/>
    </source>
</evidence>
<dbReference type="SMART" id="SM00849">
    <property type="entry name" value="Lactamase_B"/>
    <property type="match status" value="1"/>
</dbReference>
<dbReference type="SUPFAM" id="SSF56281">
    <property type="entry name" value="Metallo-hydrolase/oxidoreductase"/>
    <property type="match status" value="1"/>
</dbReference>
<dbReference type="Gene3D" id="3.60.15.10">
    <property type="entry name" value="Ribonuclease Z/Hydroxyacylglutathione hydrolase-like"/>
    <property type="match status" value="1"/>
</dbReference>
<comment type="cofactor">
    <cofactor evidence="1">
        <name>Zn(2+)</name>
        <dbReference type="ChEBI" id="CHEBI:29105"/>
    </cofactor>
</comment>
<dbReference type="InterPro" id="IPR051453">
    <property type="entry name" value="MBL_Glyoxalase_II"/>
</dbReference>
<dbReference type="PANTHER" id="PTHR46233:SF3">
    <property type="entry name" value="HYDROXYACYLGLUTATHIONE HYDROLASE GLOC"/>
    <property type="match status" value="1"/>
</dbReference>
<name>A0A391P5B1_9FIRM</name>
<feature type="domain" description="Metallo-beta-lactamase" evidence="5">
    <location>
        <begin position="12"/>
        <end position="193"/>
    </location>
</feature>
<evidence type="ECO:0000313" key="6">
    <source>
        <dbReference type="EMBL" id="GCA65958.1"/>
    </source>
</evidence>
<dbReference type="AlphaFoldDB" id="A0A391P5B1"/>
<sequence length="209" mass="23401">MKVEQFLVGSIGTNAYLMIQEETKECLAADLGGCPDSLIDHIKEKGYLPKAILLTHGHFDHIMGVEKFRNAFGGSELPVYAYEKEETMLKDPLLNMSSYYGEGCTLKQVTYVTDRQELHLAGFTIQVIYTPGHTVGGCCYYFPEEQVLLSGDTLFCESVGRSDFPTGNAGQLVRSIKDRLLDLPEETKVYPGHMDETTIGHEKEYNPFL</sequence>
<dbReference type="EMBL" id="BHGK01000001">
    <property type="protein sequence ID" value="GCA65958.1"/>
    <property type="molecule type" value="Genomic_DNA"/>
</dbReference>
<keyword evidence="3 6" id="KW-0378">Hydrolase</keyword>
<dbReference type="InterPro" id="IPR036866">
    <property type="entry name" value="RibonucZ/Hydroxyglut_hydro"/>
</dbReference>
<keyword evidence="4" id="KW-0862">Zinc</keyword>
<keyword evidence="2" id="KW-0479">Metal-binding</keyword>
<evidence type="ECO:0000313" key="7">
    <source>
        <dbReference type="Proteomes" id="UP000265643"/>
    </source>
</evidence>
<evidence type="ECO:0000259" key="5">
    <source>
        <dbReference type="SMART" id="SM00849"/>
    </source>
</evidence>
<dbReference type="RefSeq" id="WP_119297394.1">
    <property type="nucleotide sequence ID" value="NZ_BHGK01000001.1"/>
</dbReference>
<dbReference type="GO" id="GO:0046872">
    <property type="term" value="F:metal ion binding"/>
    <property type="evidence" value="ECO:0007669"/>
    <property type="project" value="UniProtKB-KW"/>
</dbReference>
<dbReference type="CDD" id="cd06262">
    <property type="entry name" value="metallo-hydrolase-like_MBL-fold"/>
    <property type="match status" value="1"/>
</dbReference>
<proteinExistence type="predicted"/>
<comment type="caution">
    <text evidence="6">The sequence shown here is derived from an EMBL/GenBank/DDBJ whole genome shotgun (WGS) entry which is preliminary data.</text>
</comment>
<evidence type="ECO:0000256" key="4">
    <source>
        <dbReference type="ARBA" id="ARBA00022833"/>
    </source>
</evidence>
<organism evidence="6 7">
    <name type="scientific">Mediterraneibacter butyricigenes</name>
    <dbReference type="NCBI Taxonomy" id="2316025"/>
    <lineage>
        <taxon>Bacteria</taxon>
        <taxon>Bacillati</taxon>
        <taxon>Bacillota</taxon>
        <taxon>Clostridia</taxon>
        <taxon>Lachnospirales</taxon>
        <taxon>Lachnospiraceae</taxon>
        <taxon>Mediterraneibacter</taxon>
    </lineage>
</organism>
<dbReference type="InterPro" id="IPR001279">
    <property type="entry name" value="Metallo-B-lactamas"/>
</dbReference>
<keyword evidence="7" id="KW-1185">Reference proteome</keyword>
<gene>
    <name evidence="6" type="ORF">KGMB01110_03940</name>
</gene>
<evidence type="ECO:0000256" key="2">
    <source>
        <dbReference type="ARBA" id="ARBA00022723"/>
    </source>
</evidence>
<dbReference type="PANTHER" id="PTHR46233">
    <property type="entry name" value="HYDROXYACYLGLUTATHIONE HYDROLASE GLOC"/>
    <property type="match status" value="1"/>
</dbReference>